<evidence type="ECO:0000313" key="2">
    <source>
        <dbReference type="Proteomes" id="UP000307720"/>
    </source>
</evidence>
<keyword evidence="1" id="KW-0378">Hydrolase</keyword>
<proteinExistence type="predicted"/>
<keyword evidence="1" id="KW-0255">Endonuclease</keyword>
<keyword evidence="2" id="KW-1185">Reference proteome</keyword>
<comment type="caution">
    <text evidence="1">The sequence shown here is derived from an EMBL/GenBank/DDBJ whole genome shotgun (WGS) entry which is preliminary data.</text>
</comment>
<accession>A0AC61R234</accession>
<dbReference type="EMBL" id="SRZB01000003">
    <property type="protein sequence ID" value="TGY00111.1"/>
    <property type="molecule type" value="Genomic_DNA"/>
</dbReference>
<protein>
    <submittedName>
        <fullName evidence="1">CRISPR-associated endonuclease Cas2</fullName>
    </submittedName>
</protein>
<sequence>MKYKVMRMICMFDLPVETDKEKRIYRIFRKELIKEGFLMMQYSVYVRTCPNRDYCRRLEKRVQRLAPEKGNVRLLVITEKQYRDMKLIVGSKSETEKKIGAERMIVI</sequence>
<reference evidence="1" key="1">
    <citation type="submission" date="2019-04" db="EMBL/GenBank/DDBJ databases">
        <title>Microbes associate with the intestines of laboratory mice.</title>
        <authorList>
            <person name="Navarre W."/>
            <person name="Wong E."/>
            <person name="Huang K."/>
            <person name="Tropini C."/>
            <person name="Ng K."/>
            <person name="Yu B."/>
        </authorList>
    </citation>
    <scope>NUCLEOTIDE SEQUENCE</scope>
    <source>
        <strain evidence="1">NM72_1-8</strain>
    </source>
</reference>
<name>A0AC61R234_9FIRM</name>
<gene>
    <name evidence="1" type="primary">cas2</name>
    <name evidence="1" type="ORF">E5357_03595</name>
</gene>
<keyword evidence="1" id="KW-0540">Nuclease</keyword>
<evidence type="ECO:0000313" key="1">
    <source>
        <dbReference type="EMBL" id="TGY00111.1"/>
    </source>
</evidence>
<organism evidence="1 2">
    <name type="scientific">Hominisplanchenecus murintestinalis</name>
    <dbReference type="NCBI Taxonomy" id="2941517"/>
    <lineage>
        <taxon>Bacteria</taxon>
        <taxon>Bacillati</taxon>
        <taxon>Bacillota</taxon>
        <taxon>Clostridia</taxon>
        <taxon>Lachnospirales</taxon>
        <taxon>Lachnospiraceae</taxon>
        <taxon>Hominisplanchenecus</taxon>
    </lineage>
</organism>
<dbReference type="Proteomes" id="UP000307720">
    <property type="component" value="Unassembled WGS sequence"/>
</dbReference>